<dbReference type="SUPFAM" id="SSF56672">
    <property type="entry name" value="DNA/RNA polymerases"/>
    <property type="match status" value="1"/>
</dbReference>
<accession>A0A438K3I2</accession>
<dbReference type="AlphaFoldDB" id="A0A438K3I2"/>
<comment type="caution">
    <text evidence="3">The sequence shown here is derived from an EMBL/GenBank/DDBJ whole genome shotgun (WGS) entry which is preliminary data.</text>
</comment>
<sequence length="675" mass="75960">MPPRPLQVYHRRPRVVAPLPFAEAPAASLPIPSASPAPALPSPNDLPIAVRKGTRSTRNPHPIYNFLSYHRLSSPYSAFVSAISSVSLPKSTHEALSHLVGCRWVYAVKVGPDGQVDRLKARLVAKGYTQVYGSDYGDTFSLVAKIASVHLLLSMAAMCSWPLYQLDIKNAFLHGDLAKEVYMEQPPGFVAQEESGLVCRLRRSLYGLKQSPQAWFSRFSSVVQEFGMLRSTADHSVFYHHNSLGQCIYLTKDLGKLKYFLGIEIAQSSSGVVLSQRKYALDILEETGMLDCKPVDTPMDPNVKLVPGQGEPLGDPGRYRRLVGKLNYLTITRPNISFPMSVVSQFLQSPCDSHWDAMQIGLAHPQIDVPLQGTVFLLEVKLICDNQATLHIASNPVFHERTKHIEVDCHFIREKIASGCVATSFVNSNDQLADIFTKSLRALELDCDTSVNAIACTKLRAIKPVANYSRDFGSTAHDQKRREASWMTRLKNAFWSWKIEPTKQMDDEDTRNDRNDEDEETKPYNEDTTAQENEEPWQSRRSARFHKQSTRCSSSEYVMITNENPKEMINFALFSGANPIIFEEAYEDLKWRTDMDQQIESTDRNNTLELTKLPKEKKQFGAKWVYKTKFNSKKVEALPPFLVSNFLNRAAISFSCPSTGISIKLLKAAIVEGRI</sequence>
<dbReference type="Pfam" id="PF07727">
    <property type="entry name" value="RVT_2"/>
    <property type="match status" value="2"/>
</dbReference>
<dbReference type="CDD" id="cd09272">
    <property type="entry name" value="RNase_HI_RT_Ty1"/>
    <property type="match status" value="1"/>
</dbReference>
<feature type="compositionally biased region" description="Acidic residues" evidence="1">
    <location>
        <begin position="506"/>
        <end position="520"/>
    </location>
</feature>
<evidence type="ECO:0000313" key="3">
    <source>
        <dbReference type="EMBL" id="RVX15738.1"/>
    </source>
</evidence>
<feature type="domain" description="Reverse transcriptase Ty1/copia-type" evidence="2">
    <location>
        <begin position="251"/>
        <end position="299"/>
    </location>
</feature>
<organism evidence="3 4">
    <name type="scientific">Vitis vinifera</name>
    <name type="common">Grape</name>
    <dbReference type="NCBI Taxonomy" id="29760"/>
    <lineage>
        <taxon>Eukaryota</taxon>
        <taxon>Viridiplantae</taxon>
        <taxon>Streptophyta</taxon>
        <taxon>Embryophyta</taxon>
        <taxon>Tracheophyta</taxon>
        <taxon>Spermatophyta</taxon>
        <taxon>Magnoliopsida</taxon>
        <taxon>eudicotyledons</taxon>
        <taxon>Gunneridae</taxon>
        <taxon>Pentapetalae</taxon>
        <taxon>rosids</taxon>
        <taxon>Vitales</taxon>
        <taxon>Vitaceae</taxon>
        <taxon>Viteae</taxon>
        <taxon>Vitis</taxon>
    </lineage>
</organism>
<evidence type="ECO:0000313" key="4">
    <source>
        <dbReference type="Proteomes" id="UP000288805"/>
    </source>
</evidence>
<dbReference type="EMBL" id="QGNW01000017">
    <property type="protein sequence ID" value="RVX15738.1"/>
    <property type="molecule type" value="Genomic_DNA"/>
</dbReference>
<feature type="domain" description="Reverse transcriptase Ty1/copia-type" evidence="2">
    <location>
        <begin position="98"/>
        <end position="243"/>
    </location>
</feature>
<proteinExistence type="predicted"/>
<dbReference type="InterPro" id="IPR043502">
    <property type="entry name" value="DNA/RNA_pol_sf"/>
</dbReference>
<feature type="region of interest" description="Disordered" evidence="1">
    <location>
        <begin position="502"/>
        <end position="548"/>
    </location>
</feature>
<dbReference type="PANTHER" id="PTHR11439:SF484">
    <property type="entry name" value="REVERSE TRANSCRIPTASE TY1_COPIA-TYPE DOMAIN-CONTAINING PROTEIN"/>
    <property type="match status" value="1"/>
</dbReference>
<name>A0A438K3I2_VITVI</name>
<gene>
    <name evidence="3" type="primary">RE1_2220</name>
    <name evidence="3" type="ORF">CK203_005485</name>
</gene>
<evidence type="ECO:0000259" key="2">
    <source>
        <dbReference type="Pfam" id="PF07727"/>
    </source>
</evidence>
<dbReference type="InterPro" id="IPR013103">
    <property type="entry name" value="RVT_2"/>
</dbReference>
<reference evidence="3 4" key="1">
    <citation type="journal article" date="2018" name="PLoS Genet.">
        <title>Population sequencing reveals clonal diversity and ancestral inbreeding in the grapevine cultivar Chardonnay.</title>
        <authorList>
            <person name="Roach M.J."/>
            <person name="Johnson D.L."/>
            <person name="Bohlmann J."/>
            <person name="van Vuuren H.J."/>
            <person name="Jones S.J."/>
            <person name="Pretorius I.S."/>
            <person name="Schmidt S.A."/>
            <person name="Borneman A.R."/>
        </authorList>
    </citation>
    <scope>NUCLEOTIDE SEQUENCE [LARGE SCALE GENOMIC DNA]</scope>
    <source>
        <strain evidence="4">cv. Chardonnay</strain>
        <tissue evidence="3">Leaf</tissue>
    </source>
</reference>
<dbReference type="PANTHER" id="PTHR11439">
    <property type="entry name" value="GAG-POL-RELATED RETROTRANSPOSON"/>
    <property type="match status" value="1"/>
</dbReference>
<protein>
    <submittedName>
        <fullName evidence="3">Retrovirus-related Pol polyprotein from transposon RE1</fullName>
    </submittedName>
</protein>
<dbReference type="Proteomes" id="UP000288805">
    <property type="component" value="Unassembled WGS sequence"/>
</dbReference>
<evidence type="ECO:0000256" key="1">
    <source>
        <dbReference type="SAM" id="MobiDB-lite"/>
    </source>
</evidence>